<name>A0A8C0UDN6_CYACU</name>
<proteinExistence type="predicted"/>
<sequence>MLFNACGVGYSNKHPLTINLEAPGSEIHYCTAHFPRKCSLKSLLSLEKDSFPRQNFWEVGSGKLFPQPVCPEGNAKIGWRSGWVHTAISLLAERK</sequence>
<organism evidence="1 2">
    <name type="scientific">Cyanistes caeruleus</name>
    <name type="common">Eurasian blue tit</name>
    <name type="synonym">Parus caeruleus</name>
    <dbReference type="NCBI Taxonomy" id="156563"/>
    <lineage>
        <taxon>Eukaryota</taxon>
        <taxon>Metazoa</taxon>
        <taxon>Chordata</taxon>
        <taxon>Craniata</taxon>
        <taxon>Vertebrata</taxon>
        <taxon>Euteleostomi</taxon>
        <taxon>Archelosauria</taxon>
        <taxon>Archosauria</taxon>
        <taxon>Dinosauria</taxon>
        <taxon>Saurischia</taxon>
        <taxon>Theropoda</taxon>
        <taxon>Coelurosauria</taxon>
        <taxon>Aves</taxon>
        <taxon>Neognathae</taxon>
        <taxon>Neoaves</taxon>
        <taxon>Telluraves</taxon>
        <taxon>Australaves</taxon>
        <taxon>Passeriformes</taxon>
        <taxon>Paridae</taxon>
        <taxon>Cyanistes</taxon>
    </lineage>
</organism>
<protein>
    <submittedName>
        <fullName evidence="1">Uncharacterized protein</fullName>
    </submittedName>
</protein>
<dbReference type="AlphaFoldDB" id="A0A8C0UDN6"/>
<reference evidence="1" key="2">
    <citation type="submission" date="2025-09" db="UniProtKB">
        <authorList>
            <consortium name="Ensembl"/>
        </authorList>
    </citation>
    <scope>IDENTIFICATION</scope>
</reference>
<dbReference type="Ensembl" id="ENSCCET00000009684.1">
    <property type="protein sequence ID" value="ENSCCEP00000005906.1"/>
    <property type="gene ID" value="ENSCCEG00000006432.1"/>
</dbReference>
<accession>A0A8C0UDN6</accession>
<evidence type="ECO:0000313" key="2">
    <source>
        <dbReference type="Proteomes" id="UP000694410"/>
    </source>
</evidence>
<reference evidence="1" key="1">
    <citation type="submission" date="2025-08" db="UniProtKB">
        <authorList>
            <consortium name="Ensembl"/>
        </authorList>
    </citation>
    <scope>IDENTIFICATION</scope>
</reference>
<keyword evidence="2" id="KW-1185">Reference proteome</keyword>
<dbReference type="Proteomes" id="UP000694410">
    <property type="component" value="Unplaced"/>
</dbReference>
<evidence type="ECO:0000313" key="1">
    <source>
        <dbReference type="Ensembl" id="ENSCCEP00000005906.1"/>
    </source>
</evidence>